<keyword evidence="10 13" id="KW-0503">Monooxygenase</keyword>
<dbReference type="EC" id="1.14.13.68" evidence="14"/>
<dbReference type="GO" id="GO:0020037">
    <property type="term" value="F:heme binding"/>
    <property type="evidence" value="ECO:0007669"/>
    <property type="project" value="InterPro"/>
</dbReference>
<dbReference type="FunFam" id="1.10.630.10:FF:000126">
    <property type="entry name" value="Predicted protein"/>
    <property type="match status" value="1"/>
</dbReference>
<evidence type="ECO:0000313" key="15">
    <source>
        <dbReference type="Proteomes" id="UP000008311"/>
    </source>
</evidence>
<keyword evidence="7" id="KW-1133">Transmembrane helix</keyword>
<feature type="binding site" description="axial binding residue" evidence="12">
    <location>
        <position position="382"/>
    </location>
    <ligand>
        <name>heme</name>
        <dbReference type="ChEBI" id="CHEBI:30413"/>
    </ligand>
    <ligandPart>
        <name>Fe</name>
        <dbReference type="ChEBI" id="CHEBI:18248"/>
    </ligandPart>
</feature>
<dbReference type="PROSITE" id="PS00086">
    <property type="entry name" value="CYTOCHROME_P450"/>
    <property type="match status" value="1"/>
</dbReference>
<dbReference type="AlphaFoldDB" id="B9RCY8"/>
<gene>
    <name evidence="14" type="ORF">RCOM_1622420</name>
</gene>
<dbReference type="Proteomes" id="UP000008311">
    <property type="component" value="Unassembled WGS sequence"/>
</dbReference>
<comment type="similarity">
    <text evidence="3 13">Belongs to the cytochrome P450 family.</text>
</comment>
<evidence type="ECO:0000256" key="8">
    <source>
        <dbReference type="ARBA" id="ARBA00023002"/>
    </source>
</evidence>
<organism evidence="14 15">
    <name type="scientific">Ricinus communis</name>
    <name type="common">Castor bean</name>
    <dbReference type="NCBI Taxonomy" id="3988"/>
    <lineage>
        <taxon>Eukaryota</taxon>
        <taxon>Viridiplantae</taxon>
        <taxon>Streptophyta</taxon>
        <taxon>Embryophyta</taxon>
        <taxon>Tracheophyta</taxon>
        <taxon>Spermatophyta</taxon>
        <taxon>Magnoliopsida</taxon>
        <taxon>eudicotyledons</taxon>
        <taxon>Gunneridae</taxon>
        <taxon>Pentapetalae</taxon>
        <taxon>rosids</taxon>
        <taxon>fabids</taxon>
        <taxon>Malpighiales</taxon>
        <taxon>Euphorbiaceae</taxon>
        <taxon>Acalyphoideae</taxon>
        <taxon>Acalypheae</taxon>
        <taxon>Ricinus</taxon>
    </lineage>
</organism>
<dbReference type="GO" id="GO:0016491">
    <property type="term" value="F:oxidoreductase activity"/>
    <property type="evidence" value="ECO:0000318"/>
    <property type="project" value="GO_Central"/>
</dbReference>
<comment type="cofactor">
    <cofactor evidence="1 12">
        <name>heme</name>
        <dbReference type="ChEBI" id="CHEBI:30413"/>
    </cofactor>
</comment>
<dbReference type="InParanoid" id="B9RCY8"/>
<dbReference type="InterPro" id="IPR036396">
    <property type="entry name" value="Cyt_P450_sf"/>
</dbReference>
<dbReference type="InterPro" id="IPR017972">
    <property type="entry name" value="Cyt_P450_CS"/>
</dbReference>
<evidence type="ECO:0000256" key="10">
    <source>
        <dbReference type="ARBA" id="ARBA00023033"/>
    </source>
</evidence>
<evidence type="ECO:0000256" key="2">
    <source>
        <dbReference type="ARBA" id="ARBA00004167"/>
    </source>
</evidence>
<reference evidence="15" key="1">
    <citation type="journal article" date="2010" name="Nat. Biotechnol.">
        <title>Draft genome sequence of the oilseed species Ricinus communis.</title>
        <authorList>
            <person name="Chan A.P."/>
            <person name="Crabtree J."/>
            <person name="Zhao Q."/>
            <person name="Lorenzi H."/>
            <person name="Orvis J."/>
            <person name="Puiu D."/>
            <person name="Melake-Berhan A."/>
            <person name="Jones K.M."/>
            <person name="Redman J."/>
            <person name="Chen G."/>
            <person name="Cahoon E.B."/>
            <person name="Gedil M."/>
            <person name="Stanke M."/>
            <person name="Haas B.J."/>
            <person name="Wortman J.R."/>
            <person name="Fraser-Liggett C.M."/>
            <person name="Ravel J."/>
            <person name="Rabinowicz P.D."/>
        </authorList>
    </citation>
    <scope>NUCLEOTIDE SEQUENCE [LARGE SCALE GENOMIC DNA]</scope>
    <source>
        <strain evidence="15">cv. Hale</strain>
    </source>
</reference>
<evidence type="ECO:0000256" key="9">
    <source>
        <dbReference type="ARBA" id="ARBA00023004"/>
    </source>
</evidence>
<keyword evidence="4 12" id="KW-0349">Heme</keyword>
<evidence type="ECO:0000256" key="6">
    <source>
        <dbReference type="ARBA" id="ARBA00022723"/>
    </source>
</evidence>
<dbReference type="eggNOG" id="KOG0156">
    <property type="taxonomic scope" value="Eukaryota"/>
</dbReference>
<keyword evidence="5" id="KW-0812">Transmembrane</keyword>
<evidence type="ECO:0000256" key="7">
    <source>
        <dbReference type="ARBA" id="ARBA00022989"/>
    </source>
</evidence>
<dbReference type="Pfam" id="PF00067">
    <property type="entry name" value="p450"/>
    <property type="match status" value="2"/>
</dbReference>
<dbReference type="SUPFAM" id="SSF48264">
    <property type="entry name" value="Cytochrome P450"/>
    <property type="match status" value="1"/>
</dbReference>
<dbReference type="InterPro" id="IPR002401">
    <property type="entry name" value="Cyt_P450_E_grp-I"/>
</dbReference>
<evidence type="ECO:0000256" key="4">
    <source>
        <dbReference type="ARBA" id="ARBA00022617"/>
    </source>
</evidence>
<keyword evidence="9 12" id="KW-0408">Iron</keyword>
<dbReference type="PANTHER" id="PTHR47955">
    <property type="entry name" value="CYTOCHROME P450 FAMILY 71 PROTEIN"/>
    <property type="match status" value="1"/>
</dbReference>
<proteinExistence type="inferred from homology"/>
<evidence type="ECO:0000256" key="5">
    <source>
        <dbReference type="ARBA" id="ARBA00022692"/>
    </source>
</evidence>
<dbReference type="GO" id="GO:0005506">
    <property type="term" value="F:iron ion binding"/>
    <property type="evidence" value="ECO:0007669"/>
    <property type="project" value="InterPro"/>
</dbReference>
<dbReference type="GO" id="GO:0016020">
    <property type="term" value="C:membrane"/>
    <property type="evidence" value="ECO:0007669"/>
    <property type="project" value="UniProtKB-SubCell"/>
</dbReference>
<dbReference type="PANTHER" id="PTHR47955:SF22">
    <property type="entry name" value="CYTOCHROME P450 83B1-LIKE"/>
    <property type="match status" value="1"/>
</dbReference>
<keyword evidence="6 12" id="KW-0479">Metal-binding</keyword>
<dbReference type="CDD" id="cd11072">
    <property type="entry name" value="CYP71-like"/>
    <property type="match status" value="1"/>
</dbReference>
<evidence type="ECO:0000313" key="14">
    <source>
        <dbReference type="EMBL" id="EEF50805.1"/>
    </source>
</evidence>
<evidence type="ECO:0000256" key="13">
    <source>
        <dbReference type="RuleBase" id="RU000461"/>
    </source>
</evidence>
<dbReference type="GO" id="GO:0004497">
    <property type="term" value="F:monooxygenase activity"/>
    <property type="evidence" value="ECO:0007669"/>
    <property type="project" value="UniProtKB-KW"/>
</dbReference>
<dbReference type="PRINTS" id="PR00385">
    <property type="entry name" value="P450"/>
</dbReference>
<keyword evidence="8 13" id="KW-0560">Oxidoreductase</keyword>
<comment type="subcellular location">
    <subcellularLocation>
        <location evidence="2">Membrane</location>
        <topology evidence="2">Single-pass membrane protein</topology>
    </subcellularLocation>
</comment>
<dbReference type="InterPro" id="IPR001128">
    <property type="entry name" value="Cyt_P450"/>
</dbReference>
<sequence length="441" mass="50453">MAILIFFLLLFPIFLFLFLFKKHTALHLPPGPKGDLIFGNLKQIDNSNLQKYLWELSKQYGDLMSLRLGMKQTLVVSSSKMAREVLKTQDLEFCSRPRLSGLQRISYDGVDLAFSPYDAYWREMRKISVVHVFNSNRVQSFRAIREDEIRSMLEKISKLADNSSVVNLSEIMMSVGSGTICRIAFGRRYKEGGSEDKRFHDLLMELQLMFGSFFFSDYFPYVGYVLDKFSGILSRLDKNMFVAGTDTSAASVIWAMCFLLKNPREMEKAQEEVRNLVGKKGFVDEDDIQKLPYLKAVVKEMMRLQPPVPLLIPRETVHRCKLGGYDIPPKTLVYVNAFAVGRDPEAWDNPLEFHPERFLNSDIDMKGNNYELIPFGAGRRVCPGIFMGIANVEIALANLLYRFDWEMPAGMKREDIDIDGVNPGIVVHKKGDLCLMAKKNI</sequence>
<keyword evidence="11" id="KW-0472">Membrane</keyword>
<dbReference type="GO" id="GO:0016705">
    <property type="term" value="F:oxidoreductase activity, acting on paired donors, with incorporation or reduction of molecular oxygen"/>
    <property type="evidence" value="ECO:0007669"/>
    <property type="project" value="InterPro"/>
</dbReference>
<dbReference type="PRINTS" id="PR00463">
    <property type="entry name" value="EP450I"/>
</dbReference>
<evidence type="ECO:0000256" key="3">
    <source>
        <dbReference type="ARBA" id="ARBA00010617"/>
    </source>
</evidence>
<evidence type="ECO:0000256" key="1">
    <source>
        <dbReference type="ARBA" id="ARBA00001971"/>
    </source>
</evidence>
<dbReference type="STRING" id="3988.B9RCY8"/>
<accession>B9RCY8</accession>
<protein>
    <submittedName>
        <fullName evidence="14">Cytochrome P450, putative</fullName>
        <ecNumber evidence="14">1.14.13.68</ecNumber>
    </submittedName>
</protein>
<dbReference type="Gene3D" id="1.10.630.10">
    <property type="entry name" value="Cytochrome P450"/>
    <property type="match status" value="2"/>
</dbReference>
<name>B9RCY8_RICCO</name>
<keyword evidence="15" id="KW-1185">Reference proteome</keyword>
<evidence type="ECO:0000256" key="12">
    <source>
        <dbReference type="PIRSR" id="PIRSR602401-1"/>
    </source>
</evidence>
<evidence type="ECO:0000256" key="11">
    <source>
        <dbReference type="ARBA" id="ARBA00023136"/>
    </source>
</evidence>
<dbReference type="EMBL" id="EQ973775">
    <property type="protein sequence ID" value="EEF50805.1"/>
    <property type="molecule type" value="Genomic_DNA"/>
</dbReference>